<dbReference type="AlphaFoldDB" id="A0A9P9FQY1"/>
<proteinExistence type="predicted"/>
<dbReference type="EMBL" id="JAGMUV010000002">
    <property type="protein sequence ID" value="KAH7170724.1"/>
    <property type="molecule type" value="Genomic_DNA"/>
</dbReference>
<evidence type="ECO:0000313" key="2">
    <source>
        <dbReference type="Proteomes" id="UP000738349"/>
    </source>
</evidence>
<sequence>MDLDMDLDMDLATFGHVITTLGGRSSTSVGVGFLVGINNAFMWAGMRGQNAAKGGCGMGIIQASLRERQTQPRVISFAIDGKSPSPMMAFFYCSIIGYSRSSRSMVGGPGLSLSLGRLRGGGASPRRYSWYLSHVLCAKKAVVVLMESRRAASRAYGCSPCWMNHEGTRVSAPRTRPPSWGLGSGARSSSCEAGNTYWHWWWLTLERGCARSPRRK</sequence>
<name>A0A9P9FQY1_9HYPO</name>
<protein>
    <submittedName>
        <fullName evidence="1">Uncharacterized protein</fullName>
    </submittedName>
</protein>
<comment type="caution">
    <text evidence="1">The sequence shown here is derived from an EMBL/GenBank/DDBJ whole genome shotgun (WGS) entry which is preliminary data.</text>
</comment>
<gene>
    <name evidence="1" type="ORF">EDB81DRAFT_177427</name>
</gene>
<organism evidence="1 2">
    <name type="scientific">Dactylonectria macrodidyma</name>
    <dbReference type="NCBI Taxonomy" id="307937"/>
    <lineage>
        <taxon>Eukaryota</taxon>
        <taxon>Fungi</taxon>
        <taxon>Dikarya</taxon>
        <taxon>Ascomycota</taxon>
        <taxon>Pezizomycotina</taxon>
        <taxon>Sordariomycetes</taxon>
        <taxon>Hypocreomycetidae</taxon>
        <taxon>Hypocreales</taxon>
        <taxon>Nectriaceae</taxon>
        <taxon>Dactylonectria</taxon>
    </lineage>
</organism>
<evidence type="ECO:0000313" key="1">
    <source>
        <dbReference type="EMBL" id="KAH7170724.1"/>
    </source>
</evidence>
<accession>A0A9P9FQY1</accession>
<dbReference type="Proteomes" id="UP000738349">
    <property type="component" value="Unassembled WGS sequence"/>
</dbReference>
<reference evidence="1" key="1">
    <citation type="journal article" date="2021" name="Nat. Commun.">
        <title>Genetic determinants of endophytism in the Arabidopsis root mycobiome.</title>
        <authorList>
            <person name="Mesny F."/>
            <person name="Miyauchi S."/>
            <person name="Thiergart T."/>
            <person name="Pickel B."/>
            <person name="Atanasova L."/>
            <person name="Karlsson M."/>
            <person name="Huettel B."/>
            <person name="Barry K.W."/>
            <person name="Haridas S."/>
            <person name="Chen C."/>
            <person name="Bauer D."/>
            <person name="Andreopoulos W."/>
            <person name="Pangilinan J."/>
            <person name="LaButti K."/>
            <person name="Riley R."/>
            <person name="Lipzen A."/>
            <person name="Clum A."/>
            <person name="Drula E."/>
            <person name="Henrissat B."/>
            <person name="Kohler A."/>
            <person name="Grigoriev I.V."/>
            <person name="Martin F.M."/>
            <person name="Hacquard S."/>
        </authorList>
    </citation>
    <scope>NUCLEOTIDE SEQUENCE</scope>
    <source>
        <strain evidence="1">MPI-CAGE-AT-0147</strain>
    </source>
</reference>
<keyword evidence="2" id="KW-1185">Reference proteome</keyword>